<accession>A0A4S8QKQ5</accession>
<proteinExistence type="predicted"/>
<dbReference type="AlphaFoldDB" id="A0A4S8QKQ5"/>
<name>A0A4S8QKQ5_9HELO</name>
<keyword evidence="2" id="KW-1185">Reference proteome</keyword>
<dbReference type="Proteomes" id="UP000308671">
    <property type="component" value="Unassembled WGS sequence"/>
</dbReference>
<comment type="caution">
    <text evidence="1">The sequence shown here is derived from an EMBL/GenBank/DDBJ whole genome shotgun (WGS) entry which is preliminary data.</text>
</comment>
<gene>
    <name evidence="1" type="ORF">BGAL_0474g00080</name>
</gene>
<reference evidence="1 2" key="1">
    <citation type="submission" date="2017-12" db="EMBL/GenBank/DDBJ databases">
        <title>Comparative genomics of Botrytis spp.</title>
        <authorList>
            <person name="Valero-Jimenez C.A."/>
            <person name="Tapia P."/>
            <person name="Veloso J."/>
            <person name="Silva-Moreno E."/>
            <person name="Staats M."/>
            <person name="Valdes J.H."/>
            <person name="Van Kan J.A.L."/>
        </authorList>
    </citation>
    <scope>NUCLEOTIDE SEQUENCE [LARGE SCALE GENOMIC DNA]</scope>
    <source>
        <strain evidence="1 2">MUCL435</strain>
    </source>
</reference>
<dbReference type="OrthoDB" id="10389979at2759"/>
<sequence length="123" mass="14326">MFRHDWTLSHRDWTVERDRKFDKAKRYNEYSKLYNKLLKGDDGKLHSLVIVQSDNITEIGNPIPNGPDQIQDIKSLSPVDVEKILKYLGFQNFNNLQRGAEANRHAINSLLMQNAVRNRYGLA</sequence>
<evidence type="ECO:0000313" key="2">
    <source>
        <dbReference type="Proteomes" id="UP000308671"/>
    </source>
</evidence>
<protein>
    <submittedName>
        <fullName evidence="1">Uncharacterized protein</fullName>
    </submittedName>
</protein>
<evidence type="ECO:0000313" key="1">
    <source>
        <dbReference type="EMBL" id="THV45567.1"/>
    </source>
</evidence>
<dbReference type="EMBL" id="PQXL01000473">
    <property type="protein sequence ID" value="THV45567.1"/>
    <property type="molecule type" value="Genomic_DNA"/>
</dbReference>
<organism evidence="1 2">
    <name type="scientific">Botrytis galanthina</name>
    <dbReference type="NCBI Taxonomy" id="278940"/>
    <lineage>
        <taxon>Eukaryota</taxon>
        <taxon>Fungi</taxon>
        <taxon>Dikarya</taxon>
        <taxon>Ascomycota</taxon>
        <taxon>Pezizomycotina</taxon>
        <taxon>Leotiomycetes</taxon>
        <taxon>Helotiales</taxon>
        <taxon>Sclerotiniaceae</taxon>
        <taxon>Botrytis</taxon>
    </lineage>
</organism>